<dbReference type="Pfam" id="PF01168">
    <property type="entry name" value="Ala_racemase_N"/>
    <property type="match status" value="1"/>
</dbReference>
<gene>
    <name evidence="2" type="ORF">FB460_2467</name>
</gene>
<feature type="domain" description="Alanine racemase N-terminal" evidence="1">
    <location>
        <begin position="84"/>
        <end position="234"/>
    </location>
</feature>
<dbReference type="EMBL" id="VFOR01000004">
    <property type="protein sequence ID" value="TQL56577.1"/>
    <property type="molecule type" value="Genomic_DNA"/>
</dbReference>
<evidence type="ECO:0000313" key="3">
    <source>
        <dbReference type="Proteomes" id="UP000316196"/>
    </source>
</evidence>
<dbReference type="SUPFAM" id="SSF51419">
    <property type="entry name" value="PLP-binding barrel"/>
    <property type="match status" value="1"/>
</dbReference>
<proteinExistence type="predicted"/>
<dbReference type="GO" id="GO:0008721">
    <property type="term" value="F:D-serine ammonia-lyase activity"/>
    <property type="evidence" value="ECO:0007669"/>
    <property type="project" value="TreeGrafter"/>
</dbReference>
<organism evidence="2 3">
    <name type="scientific">Propioniferax innocua</name>
    <dbReference type="NCBI Taxonomy" id="1753"/>
    <lineage>
        <taxon>Bacteria</taxon>
        <taxon>Bacillati</taxon>
        <taxon>Actinomycetota</taxon>
        <taxon>Actinomycetes</taxon>
        <taxon>Propionibacteriales</taxon>
        <taxon>Propionibacteriaceae</taxon>
        <taxon>Propioniferax</taxon>
    </lineage>
</organism>
<evidence type="ECO:0000259" key="1">
    <source>
        <dbReference type="Pfam" id="PF01168"/>
    </source>
</evidence>
<dbReference type="Gene3D" id="3.20.20.10">
    <property type="entry name" value="Alanine racemase"/>
    <property type="match status" value="1"/>
</dbReference>
<reference evidence="2 3" key="1">
    <citation type="submission" date="2019-06" db="EMBL/GenBank/DDBJ databases">
        <title>Sequencing the genomes of 1000 actinobacteria strains.</title>
        <authorList>
            <person name="Klenk H.-P."/>
        </authorList>
    </citation>
    <scope>NUCLEOTIDE SEQUENCE [LARGE SCALE GENOMIC DNA]</scope>
    <source>
        <strain evidence="2 3">DSM 8251</strain>
    </source>
</reference>
<dbReference type="InterPro" id="IPR001608">
    <property type="entry name" value="Ala_racemase_N"/>
</dbReference>
<dbReference type="PANTHER" id="PTHR28004:SF2">
    <property type="entry name" value="D-SERINE DEHYDRATASE"/>
    <property type="match status" value="1"/>
</dbReference>
<dbReference type="InterPro" id="IPR051466">
    <property type="entry name" value="D-amino_acid_metab_enzyme"/>
</dbReference>
<dbReference type="AlphaFoldDB" id="A0A542Z8A4"/>
<protein>
    <submittedName>
        <fullName evidence="2">D-serine deaminase-like pyridoxal phosphate-dependent protein</fullName>
    </submittedName>
</protein>
<evidence type="ECO:0000313" key="2">
    <source>
        <dbReference type="EMBL" id="TQL56577.1"/>
    </source>
</evidence>
<dbReference type="InterPro" id="IPR029066">
    <property type="entry name" value="PLP-binding_barrel"/>
</dbReference>
<dbReference type="GO" id="GO:0036088">
    <property type="term" value="P:D-serine catabolic process"/>
    <property type="evidence" value="ECO:0007669"/>
    <property type="project" value="TreeGrafter"/>
</dbReference>
<dbReference type="Proteomes" id="UP000316196">
    <property type="component" value="Unassembled WGS sequence"/>
</dbReference>
<keyword evidence="3" id="KW-1185">Reference proteome</keyword>
<dbReference type="PANTHER" id="PTHR28004">
    <property type="entry name" value="ZGC:162816-RELATED"/>
    <property type="match status" value="1"/>
</dbReference>
<comment type="caution">
    <text evidence="2">The sequence shown here is derived from an EMBL/GenBank/DDBJ whole genome shotgun (WGS) entry which is preliminary data.</text>
</comment>
<sequence length="421" mass="44725">MGSGPYACGMWTDPKKYWEALTAATADRPAPCAVVEAGAWAHNRGELVRRVADARSDAGMTGSLPIRVASKSIRVRGLVESLLRRDGFAGVLAFTLAEANWLADHGVDDVVVGYPTADAAAISRLCADERRASAITLMVDAVEQLDLIDAVLPAARRPELRVALEVDVSYNLPGMRVGVYRSPVRAAQDARELAEKVAARQGFRLVGLMAYEAQLAGVGDVPSGSFIEQARTRAIQVLQSRSRPQVAEIRGEAVAQVREIAELEFVNGGGTGSIESTAQDESVTEIAAGSGLFGPGLFDHYRAFLPAPAAAFALDVVRKPTPDMATLLGGGWIASGPPSSSRLPVLTWPPGLGYVDEEMAGEVQTPLTGAEDLRVGDRVWLRHAKAGELAERVNHLTVVDAESVAVIAELPTYRGEGHAFL</sequence>
<dbReference type="OrthoDB" id="2445260at2"/>
<accession>A0A542Z8A4</accession>
<name>A0A542Z8A4_9ACTN</name>